<evidence type="ECO:0000256" key="4">
    <source>
        <dbReference type="ARBA" id="ARBA00022679"/>
    </source>
</evidence>
<dbReference type="PANTHER" id="PTHR24422:SF19">
    <property type="entry name" value="CHEMOTAXIS PROTEIN METHYLTRANSFERASE"/>
    <property type="match status" value="1"/>
</dbReference>
<dbReference type="RefSeq" id="WP_268057074.1">
    <property type="nucleotide sequence ID" value="NZ_JAPOHA010000002.1"/>
</dbReference>
<dbReference type="Gene3D" id="3.40.50.150">
    <property type="entry name" value="Vaccinia Virus protein VP39"/>
    <property type="match status" value="1"/>
</dbReference>
<dbReference type="PRINTS" id="PR00996">
    <property type="entry name" value="CHERMTFRASE"/>
</dbReference>
<dbReference type="EMBL" id="JAPOHA010000002">
    <property type="protein sequence ID" value="MCY1713064.1"/>
    <property type="molecule type" value="Genomic_DNA"/>
</dbReference>
<keyword evidence="4" id="KW-0808">Transferase</keyword>
<comment type="catalytic activity">
    <reaction evidence="1">
        <text>L-glutamyl-[protein] + S-adenosyl-L-methionine = [protein]-L-glutamate 5-O-methyl ester + S-adenosyl-L-homocysteine</text>
        <dbReference type="Rhea" id="RHEA:24452"/>
        <dbReference type="Rhea" id="RHEA-COMP:10208"/>
        <dbReference type="Rhea" id="RHEA-COMP:10311"/>
        <dbReference type="ChEBI" id="CHEBI:29973"/>
        <dbReference type="ChEBI" id="CHEBI:57856"/>
        <dbReference type="ChEBI" id="CHEBI:59789"/>
        <dbReference type="ChEBI" id="CHEBI:82795"/>
        <dbReference type="EC" id="2.1.1.80"/>
    </reaction>
</comment>
<dbReference type="Proteomes" id="UP001082703">
    <property type="component" value="Unassembled WGS sequence"/>
</dbReference>
<evidence type="ECO:0000259" key="6">
    <source>
        <dbReference type="PROSITE" id="PS50123"/>
    </source>
</evidence>
<dbReference type="SUPFAM" id="SSF47757">
    <property type="entry name" value="Chemotaxis receptor methyltransferase CheR, N-terminal domain"/>
    <property type="match status" value="1"/>
</dbReference>
<reference evidence="7 8" key="1">
    <citation type="submission" date="2022-11" db="EMBL/GenBank/DDBJ databases">
        <authorList>
            <person name="Caiyu Z."/>
        </authorList>
    </citation>
    <scope>NUCLEOTIDE SEQUENCE [LARGE SCALE GENOMIC DNA]</scope>
    <source>
        <strain evidence="7 8">YR-4</strain>
    </source>
</reference>
<gene>
    <name evidence="7" type="ORF">OUY18_02185</name>
</gene>
<feature type="domain" description="CheR-type methyltransferase" evidence="6">
    <location>
        <begin position="1"/>
        <end position="268"/>
    </location>
</feature>
<dbReference type="InterPro" id="IPR029063">
    <property type="entry name" value="SAM-dependent_MTases_sf"/>
</dbReference>
<dbReference type="SMART" id="SM00138">
    <property type="entry name" value="MeTrc"/>
    <property type="match status" value="1"/>
</dbReference>
<evidence type="ECO:0000313" key="8">
    <source>
        <dbReference type="Proteomes" id="UP001082703"/>
    </source>
</evidence>
<dbReference type="PIRSF" id="PIRSF000410">
    <property type="entry name" value="CheR"/>
    <property type="match status" value="1"/>
</dbReference>
<evidence type="ECO:0000313" key="7">
    <source>
        <dbReference type="EMBL" id="MCY1713064.1"/>
    </source>
</evidence>
<dbReference type="CDD" id="cd02440">
    <property type="entry name" value="AdoMet_MTases"/>
    <property type="match status" value="1"/>
</dbReference>
<evidence type="ECO:0000256" key="1">
    <source>
        <dbReference type="ARBA" id="ARBA00001541"/>
    </source>
</evidence>
<keyword evidence="5" id="KW-0949">S-adenosyl-L-methionine</keyword>
<dbReference type="PANTHER" id="PTHR24422">
    <property type="entry name" value="CHEMOTAXIS PROTEIN METHYLTRANSFERASE"/>
    <property type="match status" value="1"/>
</dbReference>
<dbReference type="Gene3D" id="1.10.155.10">
    <property type="entry name" value="Chemotaxis receptor methyltransferase CheR, N-terminal domain"/>
    <property type="match status" value="1"/>
</dbReference>
<dbReference type="InterPro" id="IPR000780">
    <property type="entry name" value="CheR_MeTrfase"/>
</dbReference>
<accession>A0ABT4BQ95</accession>
<dbReference type="InterPro" id="IPR050903">
    <property type="entry name" value="Bact_Chemotaxis_MeTrfase"/>
</dbReference>
<organism evidence="7 8">
    <name type="scientific">Caproiciproducens galactitolivorans</name>
    <dbReference type="NCBI Taxonomy" id="642589"/>
    <lineage>
        <taxon>Bacteria</taxon>
        <taxon>Bacillati</taxon>
        <taxon>Bacillota</taxon>
        <taxon>Clostridia</taxon>
        <taxon>Eubacteriales</taxon>
        <taxon>Acutalibacteraceae</taxon>
        <taxon>Caproiciproducens</taxon>
    </lineage>
</organism>
<keyword evidence="3" id="KW-0489">Methyltransferase</keyword>
<sequence>MIRLTDKEFNDIVTFIKDNYGINLTKKRQLIESRMQVVLTNRGLTNFTDYFNLVKQNKSDEITAMLNKLTTNHTYFYREPAHFEFMKNVFLPMQEKTNTRKELRIWSAGCSSGEEAYTTIMTMMEYFGLKRTSWDYRILATDISLKAMEAAKNGLYGAESLKELPKTWEMRYFNKQGNDYYELKDEVRNQVIFKRLNLMEPFPYQKPFDLIFCRNVMIYFDQPTKNALINKFYDALKPGGYLFIGHSETVQRDTSEFIYVEPSIYRKG</sequence>
<dbReference type="Pfam" id="PF03705">
    <property type="entry name" value="CheR_N"/>
    <property type="match status" value="1"/>
</dbReference>
<dbReference type="PROSITE" id="PS50123">
    <property type="entry name" value="CHER"/>
    <property type="match status" value="1"/>
</dbReference>
<keyword evidence="8" id="KW-1185">Reference proteome</keyword>
<dbReference type="InterPro" id="IPR036804">
    <property type="entry name" value="CheR_N_sf"/>
</dbReference>
<dbReference type="InterPro" id="IPR026024">
    <property type="entry name" value="Chemotaxis_MeTrfase_CheR"/>
</dbReference>
<protein>
    <recommendedName>
        <fullName evidence="2">protein-glutamate O-methyltransferase</fullName>
        <ecNumber evidence="2">2.1.1.80</ecNumber>
    </recommendedName>
</protein>
<dbReference type="EC" id="2.1.1.80" evidence="2"/>
<evidence type="ECO:0000256" key="5">
    <source>
        <dbReference type="ARBA" id="ARBA00022691"/>
    </source>
</evidence>
<evidence type="ECO:0000256" key="3">
    <source>
        <dbReference type="ARBA" id="ARBA00022603"/>
    </source>
</evidence>
<evidence type="ECO:0000256" key="2">
    <source>
        <dbReference type="ARBA" id="ARBA00012534"/>
    </source>
</evidence>
<proteinExistence type="predicted"/>
<dbReference type="InterPro" id="IPR022642">
    <property type="entry name" value="CheR_C"/>
</dbReference>
<name>A0ABT4BQ95_9FIRM</name>
<dbReference type="Pfam" id="PF01739">
    <property type="entry name" value="CheR"/>
    <property type="match status" value="1"/>
</dbReference>
<dbReference type="InterPro" id="IPR022641">
    <property type="entry name" value="CheR_N"/>
</dbReference>
<dbReference type="SUPFAM" id="SSF53335">
    <property type="entry name" value="S-adenosyl-L-methionine-dependent methyltransferases"/>
    <property type="match status" value="1"/>
</dbReference>
<comment type="caution">
    <text evidence="7">The sequence shown here is derived from an EMBL/GenBank/DDBJ whole genome shotgun (WGS) entry which is preliminary data.</text>
</comment>